<dbReference type="GO" id="GO:0005524">
    <property type="term" value="F:ATP binding"/>
    <property type="evidence" value="ECO:0007669"/>
    <property type="project" value="UniProtKB-KW"/>
</dbReference>
<keyword evidence="2" id="KW-0547">Nucleotide-binding</keyword>
<dbReference type="InterPro" id="IPR010230">
    <property type="entry name" value="FeS-cluster_ATPase_SufC"/>
</dbReference>
<evidence type="ECO:0000256" key="3">
    <source>
        <dbReference type="ARBA" id="ARBA00022840"/>
    </source>
</evidence>
<dbReference type="InterPro" id="IPR003593">
    <property type="entry name" value="AAA+_ATPase"/>
</dbReference>
<name>A0A1I1DU72_BREAD</name>
<dbReference type="PROSITE" id="PS50893">
    <property type="entry name" value="ABC_TRANSPORTER_2"/>
    <property type="match status" value="1"/>
</dbReference>
<evidence type="ECO:0000313" key="5">
    <source>
        <dbReference type="EMBL" id="SFB78414.1"/>
    </source>
</evidence>
<keyword evidence="3" id="KW-0067">ATP-binding</keyword>
<dbReference type="CDD" id="cd03217">
    <property type="entry name" value="ABC_FeS_Assembly"/>
    <property type="match status" value="1"/>
</dbReference>
<dbReference type="OrthoDB" id="9806149at2"/>
<dbReference type="InterPro" id="IPR003439">
    <property type="entry name" value="ABC_transporter-like_ATP-bd"/>
</dbReference>
<evidence type="ECO:0000256" key="2">
    <source>
        <dbReference type="ARBA" id="ARBA00022741"/>
    </source>
</evidence>
<proteinExistence type="inferred from homology"/>
<dbReference type="NCBIfam" id="TIGR01978">
    <property type="entry name" value="sufC"/>
    <property type="match status" value="1"/>
</dbReference>
<reference evidence="6" key="1">
    <citation type="submission" date="2016-10" db="EMBL/GenBank/DDBJ databases">
        <authorList>
            <person name="Varghese N."/>
            <person name="Submissions S."/>
        </authorList>
    </citation>
    <scope>NUCLEOTIDE SEQUENCE [LARGE SCALE GENOMIC DNA]</scope>
    <source>
        <strain evidence="6">ATCC 43811</strain>
    </source>
</reference>
<dbReference type="InterPro" id="IPR027417">
    <property type="entry name" value="P-loop_NTPase"/>
</dbReference>
<keyword evidence="6" id="KW-1185">Reference proteome</keyword>
<gene>
    <name evidence="5" type="ORF">SAMN02745150_00784</name>
</gene>
<evidence type="ECO:0000313" key="6">
    <source>
        <dbReference type="Proteomes" id="UP000240042"/>
    </source>
</evidence>
<dbReference type="InterPro" id="IPR017871">
    <property type="entry name" value="ABC_transporter-like_CS"/>
</dbReference>
<protein>
    <submittedName>
        <fullName evidence="5">Iron-regulated ABC transporter ATPase subunit SufC</fullName>
    </submittedName>
</protein>
<evidence type="ECO:0000256" key="1">
    <source>
        <dbReference type="ARBA" id="ARBA00006216"/>
    </source>
</evidence>
<evidence type="ECO:0000259" key="4">
    <source>
        <dbReference type="PROSITE" id="PS50893"/>
    </source>
</evidence>
<dbReference type="SMART" id="SM00382">
    <property type="entry name" value="AAA"/>
    <property type="match status" value="1"/>
</dbReference>
<organism evidence="5 6">
    <name type="scientific">Brevinema andersonii</name>
    <dbReference type="NCBI Taxonomy" id="34097"/>
    <lineage>
        <taxon>Bacteria</taxon>
        <taxon>Pseudomonadati</taxon>
        <taxon>Spirochaetota</taxon>
        <taxon>Spirochaetia</taxon>
        <taxon>Brevinematales</taxon>
        <taxon>Brevinemataceae</taxon>
        <taxon>Brevinema</taxon>
    </lineage>
</organism>
<dbReference type="AlphaFoldDB" id="A0A1I1DU72"/>
<feature type="domain" description="ABC transporter" evidence="4">
    <location>
        <begin position="2"/>
        <end position="250"/>
    </location>
</feature>
<dbReference type="STRING" id="34097.SAMN02745150_00784"/>
<dbReference type="Pfam" id="PF00005">
    <property type="entry name" value="ABC_tran"/>
    <property type="match status" value="1"/>
</dbReference>
<dbReference type="PANTHER" id="PTHR43204:SF1">
    <property type="entry name" value="ABC TRANSPORTER I FAMILY MEMBER 6, CHLOROPLASTIC"/>
    <property type="match status" value="1"/>
</dbReference>
<dbReference type="Gene3D" id="3.40.50.300">
    <property type="entry name" value="P-loop containing nucleotide triphosphate hydrolases"/>
    <property type="match status" value="1"/>
</dbReference>
<dbReference type="EMBL" id="FOKY01000004">
    <property type="protein sequence ID" value="SFB78414.1"/>
    <property type="molecule type" value="Genomic_DNA"/>
</dbReference>
<dbReference type="PANTHER" id="PTHR43204">
    <property type="entry name" value="ABC TRANSPORTER I FAMILY MEMBER 6, CHLOROPLASTIC"/>
    <property type="match status" value="1"/>
</dbReference>
<dbReference type="GO" id="GO:0016887">
    <property type="term" value="F:ATP hydrolysis activity"/>
    <property type="evidence" value="ECO:0007669"/>
    <property type="project" value="InterPro"/>
</dbReference>
<accession>A0A1I1DU72</accession>
<dbReference type="Proteomes" id="UP000240042">
    <property type="component" value="Unassembled WGS sequence"/>
</dbReference>
<dbReference type="RefSeq" id="WP_092318840.1">
    <property type="nucleotide sequence ID" value="NZ_FOKY01000004.1"/>
</dbReference>
<dbReference type="PROSITE" id="PS00211">
    <property type="entry name" value="ABC_TRANSPORTER_1"/>
    <property type="match status" value="1"/>
</dbReference>
<dbReference type="SUPFAM" id="SSF52540">
    <property type="entry name" value="P-loop containing nucleoside triphosphate hydrolases"/>
    <property type="match status" value="1"/>
</dbReference>
<comment type="similarity">
    <text evidence="1">Belongs to the ABC transporter superfamily. Ycf16 family.</text>
</comment>
<sequence length="253" mass="28340">MLKIENLHVRIEEKEILKGISLEFKKGEIHAVMGRNGCGKSTLAKVIAGHPDYEVTDGDILVMQDSTYVSMLEMEPEERAALGVFVGFQTPVAIPGLDNESFLRTVYNNYRERHGLERMDAVDFREFVSEKMTNLSMGEEFLSRGVNSGFSGGERKKNEMIQLSLLEPSLAVLDEIDSGLDVDALATICSDIKKLKTTDNTFVLITHYNRILKHLKPDFIHVFNDGKLVLSSNDAELAHQIEEQGFESFLKGA</sequence>